<gene>
    <name evidence="4" type="ORF">O3G_MSEX014117</name>
</gene>
<evidence type="ECO:0000256" key="2">
    <source>
        <dbReference type="ARBA" id="ARBA00022540"/>
    </source>
</evidence>
<keyword evidence="1" id="KW-0963">Cytoplasm</keyword>
<accession>A0A922CZL3</accession>
<comment type="caution">
    <text evidence="4">The sequence shown here is derived from an EMBL/GenBank/DDBJ whole genome shotgun (WGS) entry which is preliminary data.</text>
</comment>
<reference evidence="4" key="1">
    <citation type="journal article" date="2016" name="Insect Biochem. Mol. Biol.">
        <title>Multifaceted biological insights from a draft genome sequence of the tobacco hornworm moth, Manduca sexta.</title>
        <authorList>
            <person name="Kanost M.R."/>
            <person name="Arrese E.L."/>
            <person name="Cao X."/>
            <person name="Chen Y.R."/>
            <person name="Chellapilla S."/>
            <person name="Goldsmith M.R."/>
            <person name="Grosse-Wilde E."/>
            <person name="Heckel D.G."/>
            <person name="Herndon N."/>
            <person name="Jiang H."/>
            <person name="Papanicolaou A."/>
            <person name="Qu J."/>
            <person name="Soulages J.L."/>
            <person name="Vogel H."/>
            <person name="Walters J."/>
            <person name="Waterhouse R.M."/>
            <person name="Ahn S.J."/>
            <person name="Almeida F.C."/>
            <person name="An C."/>
            <person name="Aqrawi P."/>
            <person name="Bretschneider A."/>
            <person name="Bryant W.B."/>
            <person name="Bucks S."/>
            <person name="Chao H."/>
            <person name="Chevignon G."/>
            <person name="Christen J.M."/>
            <person name="Clarke D.F."/>
            <person name="Dittmer N.T."/>
            <person name="Ferguson L.C.F."/>
            <person name="Garavelou S."/>
            <person name="Gordon K.H.J."/>
            <person name="Gunaratna R.T."/>
            <person name="Han Y."/>
            <person name="Hauser F."/>
            <person name="He Y."/>
            <person name="Heidel-Fischer H."/>
            <person name="Hirsh A."/>
            <person name="Hu Y."/>
            <person name="Jiang H."/>
            <person name="Kalra D."/>
            <person name="Klinner C."/>
            <person name="Konig C."/>
            <person name="Kovar C."/>
            <person name="Kroll A.R."/>
            <person name="Kuwar S.S."/>
            <person name="Lee S.L."/>
            <person name="Lehman R."/>
            <person name="Li K."/>
            <person name="Li Z."/>
            <person name="Liang H."/>
            <person name="Lovelace S."/>
            <person name="Lu Z."/>
            <person name="Mansfield J.H."/>
            <person name="McCulloch K.J."/>
            <person name="Mathew T."/>
            <person name="Morton B."/>
            <person name="Muzny D.M."/>
            <person name="Neunemann D."/>
            <person name="Ongeri F."/>
            <person name="Pauchet Y."/>
            <person name="Pu L.L."/>
            <person name="Pyrousis I."/>
            <person name="Rao X.J."/>
            <person name="Redding A."/>
            <person name="Roesel C."/>
            <person name="Sanchez-Gracia A."/>
            <person name="Schaack S."/>
            <person name="Shukla A."/>
            <person name="Tetreau G."/>
            <person name="Wang Y."/>
            <person name="Xiong G.H."/>
            <person name="Traut W."/>
            <person name="Walsh T.K."/>
            <person name="Worley K.C."/>
            <person name="Wu D."/>
            <person name="Wu W."/>
            <person name="Wu Y.Q."/>
            <person name="Zhang X."/>
            <person name="Zou Z."/>
            <person name="Zucker H."/>
            <person name="Briscoe A.D."/>
            <person name="Burmester T."/>
            <person name="Clem R.J."/>
            <person name="Feyereisen R."/>
            <person name="Grimmelikhuijzen C.J.P."/>
            <person name="Hamodrakas S.J."/>
            <person name="Hansson B.S."/>
            <person name="Huguet E."/>
            <person name="Jermiin L.S."/>
            <person name="Lan Q."/>
            <person name="Lehman H.K."/>
            <person name="Lorenzen M."/>
            <person name="Merzendorfer H."/>
            <person name="Michalopoulos I."/>
            <person name="Morton D.B."/>
            <person name="Muthukrishnan S."/>
            <person name="Oakeshott J.G."/>
            <person name="Palmer W."/>
            <person name="Park Y."/>
            <person name="Passarelli A.L."/>
            <person name="Rozas J."/>
            <person name="Schwartz L.M."/>
            <person name="Smith W."/>
            <person name="Southgate A."/>
            <person name="Vilcinskas A."/>
            <person name="Vogt R."/>
            <person name="Wang P."/>
            <person name="Werren J."/>
            <person name="Yu X.Q."/>
            <person name="Zhou J.J."/>
            <person name="Brown S.J."/>
            <person name="Scherer S.E."/>
            <person name="Richards S."/>
            <person name="Blissard G.W."/>
        </authorList>
    </citation>
    <scope>NUCLEOTIDE SEQUENCE</scope>
</reference>
<evidence type="ECO:0000256" key="3">
    <source>
        <dbReference type="ARBA" id="ARBA00022917"/>
    </source>
</evidence>
<keyword evidence="2" id="KW-0396">Initiation factor</keyword>
<reference evidence="4" key="2">
    <citation type="submission" date="2020-12" db="EMBL/GenBank/DDBJ databases">
        <authorList>
            <person name="Kanost M."/>
        </authorList>
    </citation>
    <scope>NUCLEOTIDE SEQUENCE</scope>
</reference>
<organism evidence="4 5">
    <name type="scientific">Manduca sexta</name>
    <name type="common">Tobacco hawkmoth</name>
    <name type="synonym">Tobacco hornworm</name>
    <dbReference type="NCBI Taxonomy" id="7130"/>
    <lineage>
        <taxon>Eukaryota</taxon>
        <taxon>Metazoa</taxon>
        <taxon>Ecdysozoa</taxon>
        <taxon>Arthropoda</taxon>
        <taxon>Hexapoda</taxon>
        <taxon>Insecta</taxon>
        <taxon>Pterygota</taxon>
        <taxon>Neoptera</taxon>
        <taxon>Endopterygota</taxon>
        <taxon>Lepidoptera</taxon>
        <taxon>Glossata</taxon>
        <taxon>Ditrysia</taxon>
        <taxon>Bombycoidea</taxon>
        <taxon>Sphingidae</taxon>
        <taxon>Sphinginae</taxon>
        <taxon>Sphingini</taxon>
        <taxon>Manduca</taxon>
    </lineage>
</organism>
<dbReference type="GO" id="GO:0005085">
    <property type="term" value="F:guanyl-nucleotide exchange factor activity"/>
    <property type="evidence" value="ECO:0007669"/>
    <property type="project" value="TreeGrafter"/>
</dbReference>
<dbReference type="EMBL" id="JH669052">
    <property type="protein sequence ID" value="KAG6463866.1"/>
    <property type="molecule type" value="Genomic_DNA"/>
</dbReference>
<dbReference type="GO" id="GO:0003743">
    <property type="term" value="F:translation initiation factor activity"/>
    <property type="evidence" value="ECO:0007669"/>
    <property type="project" value="UniProtKB-KW"/>
</dbReference>
<evidence type="ECO:0000256" key="1">
    <source>
        <dbReference type="ARBA" id="ARBA00022490"/>
    </source>
</evidence>
<evidence type="ECO:0000313" key="4">
    <source>
        <dbReference type="EMBL" id="KAG6463866.1"/>
    </source>
</evidence>
<proteinExistence type="predicted"/>
<dbReference type="PANTHER" id="PTHR45859">
    <property type="entry name" value="TRANSLATION INITIATION FACTOR EIF-2B SUBUNIT BETA"/>
    <property type="match status" value="1"/>
</dbReference>
<dbReference type="GO" id="GO:0005851">
    <property type="term" value="C:eukaryotic translation initiation factor 2B complex"/>
    <property type="evidence" value="ECO:0007669"/>
    <property type="project" value="TreeGrafter"/>
</dbReference>
<dbReference type="PANTHER" id="PTHR45859:SF1">
    <property type="entry name" value="TRANSLATION INITIATION FACTOR EIF-2B SUBUNIT BETA"/>
    <property type="match status" value="1"/>
</dbReference>
<dbReference type="InterPro" id="IPR051855">
    <property type="entry name" value="eIF2B_beta_subunit"/>
</dbReference>
<sequence>MTSKRRQRAVYYVVCRFCEREEARVLAPRYDFVPPDHTTLFITNLGGSSPSYMYRLMSELYDPKDYNL</sequence>
<name>A0A922CZL3_MANSE</name>
<dbReference type="AlphaFoldDB" id="A0A922CZL3"/>
<evidence type="ECO:0000313" key="5">
    <source>
        <dbReference type="Proteomes" id="UP000791440"/>
    </source>
</evidence>
<keyword evidence="5" id="KW-1185">Reference proteome</keyword>
<protein>
    <submittedName>
        <fullName evidence="4">Uncharacterized protein</fullName>
    </submittedName>
</protein>
<dbReference type="Proteomes" id="UP000791440">
    <property type="component" value="Unassembled WGS sequence"/>
</dbReference>
<keyword evidence="3" id="KW-0648">Protein biosynthesis</keyword>